<organism evidence="2 3">
    <name type="scientific">Periplaneta americana</name>
    <name type="common">American cockroach</name>
    <name type="synonym">Blatta americana</name>
    <dbReference type="NCBI Taxonomy" id="6978"/>
    <lineage>
        <taxon>Eukaryota</taxon>
        <taxon>Metazoa</taxon>
        <taxon>Ecdysozoa</taxon>
        <taxon>Arthropoda</taxon>
        <taxon>Hexapoda</taxon>
        <taxon>Insecta</taxon>
        <taxon>Pterygota</taxon>
        <taxon>Neoptera</taxon>
        <taxon>Polyneoptera</taxon>
        <taxon>Dictyoptera</taxon>
        <taxon>Blattodea</taxon>
        <taxon>Blattoidea</taxon>
        <taxon>Blattidae</taxon>
        <taxon>Blattinae</taxon>
        <taxon>Periplaneta</taxon>
    </lineage>
</organism>
<comment type="caution">
    <text evidence="2">The sequence shown here is derived from an EMBL/GenBank/DDBJ whole genome shotgun (WGS) entry which is preliminary data.</text>
</comment>
<dbReference type="EMBL" id="JAJSOF020000023">
    <property type="protein sequence ID" value="KAJ4435616.1"/>
    <property type="molecule type" value="Genomic_DNA"/>
</dbReference>
<dbReference type="Proteomes" id="UP001148838">
    <property type="component" value="Unassembled WGS sequence"/>
</dbReference>
<feature type="region of interest" description="Disordered" evidence="1">
    <location>
        <begin position="228"/>
        <end position="258"/>
    </location>
</feature>
<evidence type="ECO:0000313" key="3">
    <source>
        <dbReference type="Proteomes" id="UP001148838"/>
    </source>
</evidence>
<name>A0ABQ8SPC4_PERAM</name>
<accession>A0ABQ8SPC4</accession>
<proteinExistence type="predicted"/>
<reference evidence="2 3" key="1">
    <citation type="journal article" date="2022" name="Allergy">
        <title>Genome assembly and annotation of Periplaneta americana reveal a comprehensive cockroach allergen profile.</title>
        <authorList>
            <person name="Wang L."/>
            <person name="Xiong Q."/>
            <person name="Saelim N."/>
            <person name="Wang L."/>
            <person name="Nong W."/>
            <person name="Wan A.T."/>
            <person name="Shi M."/>
            <person name="Liu X."/>
            <person name="Cao Q."/>
            <person name="Hui J.H.L."/>
            <person name="Sookrung N."/>
            <person name="Leung T.F."/>
            <person name="Tungtrongchitr A."/>
            <person name="Tsui S.K.W."/>
        </authorList>
    </citation>
    <scope>NUCLEOTIDE SEQUENCE [LARGE SCALE GENOMIC DNA]</scope>
    <source>
        <strain evidence="2">PWHHKU_190912</strain>
    </source>
</reference>
<evidence type="ECO:0000313" key="2">
    <source>
        <dbReference type="EMBL" id="KAJ4435616.1"/>
    </source>
</evidence>
<evidence type="ECO:0000256" key="1">
    <source>
        <dbReference type="SAM" id="MobiDB-lite"/>
    </source>
</evidence>
<gene>
    <name evidence="2" type="ORF">ANN_18232</name>
</gene>
<sequence length="286" mass="33112">MLELPVPQQIECKDDSHIIRKESASFSWRVRRKPEETKASVNENDISRFSRNFGDGKLGERCVRCDQWLHEICQSLSKYRKNFNWVDCRNNTFMPTFRSRILRIPFKIRALLDQNARSQPGPIKRNPLYLFTGMLTFLSMNMHLFLHGAGEVEKTRSFAVRYRRQAKITIADVTKAIKKMKPNKSKGRCHYRRCSKCPPHIDVSLTCEHDPKLQEYCVCPQNMPQFDSEGIPNQAPETNKPIILNGPTSRNREGSDQVSVEAKQLGQLYLSIDQETFDPSTGEPYD</sequence>
<keyword evidence="3" id="KW-1185">Reference proteome</keyword>
<protein>
    <submittedName>
        <fullName evidence="2">Uncharacterized protein</fullName>
    </submittedName>
</protein>